<dbReference type="GO" id="GO:1902600">
    <property type="term" value="P:proton transmembrane transport"/>
    <property type="evidence" value="ECO:0007669"/>
    <property type="project" value="UniProtKB-KW"/>
</dbReference>
<dbReference type="Gene3D" id="6.10.280.130">
    <property type="match status" value="1"/>
</dbReference>
<dbReference type="InterPro" id="IPR036909">
    <property type="entry name" value="Cyt_c-like_dom_sf"/>
</dbReference>
<evidence type="ECO:0000256" key="10">
    <source>
        <dbReference type="ARBA" id="ARBA00022723"/>
    </source>
</evidence>
<dbReference type="Pfam" id="PF14715">
    <property type="entry name" value="FixP_N"/>
    <property type="match status" value="1"/>
</dbReference>
<organism evidence="24 25">
    <name type="scientific">Pseudohongiella nitratireducens</name>
    <dbReference type="NCBI Taxonomy" id="1768907"/>
    <lineage>
        <taxon>Bacteria</taxon>
        <taxon>Pseudomonadati</taxon>
        <taxon>Pseudomonadota</taxon>
        <taxon>Gammaproteobacteria</taxon>
        <taxon>Pseudomonadales</taxon>
        <taxon>Pseudohongiellaceae</taxon>
        <taxon>Pseudohongiella</taxon>
    </lineage>
</organism>
<dbReference type="PANTHER" id="PTHR33751">
    <property type="entry name" value="CBB3-TYPE CYTOCHROME C OXIDASE SUBUNIT FIXP"/>
    <property type="match status" value="1"/>
</dbReference>
<keyword evidence="12 19" id="KW-0375">Hydrogen ion transport</keyword>
<keyword evidence="11" id="KW-0677">Repeat</keyword>
<feature type="binding site" description="covalent" evidence="21">
    <location>
        <position position="228"/>
    </location>
    <ligand>
        <name>heme c</name>
        <dbReference type="ChEBI" id="CHEBI:61717"/>
        <label>2</label>
    </ligand>
</feature>
<dbReference type="InterPro" id="IPR050597">
    <property type="entry name" value="Cytochrome_c_Oxidase_Subunit"/>
</dbReference>
<feature type="binding site" description="axial binding residue" evidence="20">
    <location>
        <position position="273"/>
    </location>
    <ligand>
        <name>heme c</name>
        <dbReference type="ChEBI" id="CHEBI:61717"/>
        <label>1</label>
    </ligand>
    <ligandPart>
        <name>Fe</name>
        <dbReference type="ChEBI" id="CHEBI:18248"/>
    </ligandPart>
</feature>
<comment type="cofactor">
    <cofactor evidence="19 21">
        <name>heme c</name>
        <dbReference type="ChEBI" id="CHEBI:61717"/>
    </cofactor>
    <text evidence="19 21">Binds 2 heme C groups per subunit.</text>
</comment>
<sequence length="297" mass="33096">MADLPGDFWSGWIIVLTLVSFCVIAWLIWSVYFSPTPHPEEEHENEPVWDNNLREGNAPAPMWWFWFVLGATVFSVGYLMLYPGLGSFSGTLNWSQDARVRNSHSNYENQFAAARAEIVDAALTDLQSDPGMMATAERIFQRECSACHGKSATGQISLFPNLLDSEWQWGGSPEQIEQTLRGGRQANMLAWQGTIEPAAIEQVAEYVLQMHEGSDNSHPGQTTYTTYCVACHGADGSGNIMLGAPALNDNIWLYGNELNDVLESITNGRQGMMPAFDQRLDDAQIRLLVAWLTRSQN</sequence>
<comment type="similarity">
    <text evidence="3 19">Belongs to the CcoP / FixP family.</text>
</comment>
<evidence type="ECO:0000313" key="25">
    <source>
        <dbReference type="Proteomes" id="UP000627715"/>
    </source>
</evidence>
<evidence type="ECO:0000256" key="4">
    <source>
        <dbReference type="ARBA" id="ARBA00022448"/>
    </source>
</evidence>
<keyword evidence="15 19" id="KW-0560">Oxidoreductase</keyword>
<evidence type="ECO:0000256" key="6">
    <source>
        <dbReference type="ARBA" id="ARBA00022519"/>
    </source>
</evidence>
<comment type="subcellular location">
    <subcellularLocation>
        <location evidence="1 19">Cell inner membrane</location>
    </subcellularLocation>
</comment>
<keyword evidence="8 19" id="KW-0679">Respiratory chain</keyword>
<evidence type="ECO:0000256" key="13">
    <source>
        <dbReference type="ARBA" id="ARBA00022982"/>
    </source>
</evidence>
<keyword evidence="5 19" id="KW-1003">Cell membrane</keyword>
<keyword evidence="16 19" id="KW-0408">Iron</keyword>
<dbReference type="GO" id="GO:0046872">
    <property type="term" value="F:metal ion binding"/>
    <property type="evidence" value="ECO:0007669"/>
    <property type="project" value="UniProtKB-KW"/>
</dbReference>
<dbReference type="Proteomes" id="UP000627715">
    <property type="component" value="Unassembled WGS sequence"/>
</dbReference>
<dbReference type="GO" id="GO:0016491">
    <property type="term" value="F:oxidoreductase activity"/>
    <property type="evidence" value="ECO:0007669"/>
    <property type="project" value="UniProtKB-KW"/>
</dbReference>
<dbReference type="OrthoDB" id="9811281at2"/>
<evidence type="ECO:0000256" key="20">
    <source>
        <dbReference type="PIRSR" id="PIRSR000006-1"/>
    </source>
</evidence>
<evidence type="ECO:0000256" key="17">
    <source>
        <dbReference type="ARBA" id="ARBA00023065"/>
    </source>
</evidence>
<evidence type="ECO:0000256" key="12">
    <source>
        <dbReference type="ARBA" id="ARBA00022781"/>
    </source>
</evidence>
<gene>
    <name evidence="24" type="ORF">GCM10011403_24110</name>
</gene>
<name>A0A916QMQ8_9GAMM</name>
<reference evidence="24" key="2">
    <citation type="submission" date="2020-09" db="EMBL/GenBank/DDBJ databases">
        <authorList>
            <person name="Sun Q."/>
            <person name="Zhou Y."/>
        </authorList>
    </citation>
    <scope>NUCLEOTIDE SEQUENCE</scope>
    <source>
        <strain evidence="24">CGMCC 1.15425</strain>
    </source>
</reference>
<evidence type="ECO:0000256" key="18">
    <source>
        <dbReference type="ARBA" id="ARBA00023136"/>
    </source>
</evidence>
<accession>A0A916QMQ8</accession>
<dbReference type="GO" id="GO:0009055">
    <property type="term" value="F:electron transfer activity"/>
    <property type="evidence" value="ECO:0007669"/>
    <property type="project" value="InterPro"/>
</dbReference>
<dbReference type="InterPro" id="IPR009056">
    <property type="entry name" value="Cyt_c-like_dom"/>
</dbReference>
<protein>
    <recommendedName>
        <fullName evidence="19">Cbb3-type cytochrome c oxidase subunit</fullName>
    </recommendedName>
</protein>
<keyword evidence="10 19" id="KW-0479">Metal-binding</keyword>
<dbReference type="NCBIfam" id="TIGR00782">
    <property type="entry name" value="ccoP"/>
    <property type="match status" value="1"/>
</dbReference>
<evidence type="ECO:0000256" key="21">
    <source>
        <dbReference type="PIRSR" id="PIRSR000006-2"/>
    </source>
</evidence>
<evidence type="ECO:0000256" key="15">
    <source>
        <dbReference type="ARBA" id="ARBA00023002"/>
    </source>
</evidence>
<feature type="binding site" description="covalent" evidence="21">
    <location>
        <position position="144"/>
    </location>
    <ligand>
        <name>heme c</name>
        <dbReference type="ChEBI" id="CHEBI:61717"/>
        <label>1</label>
    </ligand>
</feature>
<evidence type="ECO:0000256" key="14">
    <source>
        <dbReference type="ARBA" id="ARBA00022989"/>
    </source>
</evidence>
<keyword evidence="14 22" id="KW-1133">Transmembrane helix</keyword>
<dbReference type="RefSeq" id="WP_068810114.1">
    <property type="nucleotide sequence ID" value="NZ_BMIY01000010.1"/>
</dbReference>
<dbReference type="AlphaFoldDB" id="A0A916QMQ8"/>
<feature type="binding site" description="axial binding residue" evidence="20">
    <location>
        <position position="188"/>
    </location>
    <ligand>
        <name>heme c</name>
        <dbReference type="ChEBI" id="CHEBI:61717"/>
        <label>2</label>
    </ligand>
    <ligandPart>
        <name>Fe</name>
        <dbReference type="ChEBI" id="CHEBI:18248"/>
    </ligandPart>
</feature>
<evidence type="ECO:0000256" key="2">
    <source>
        <dbReference type="ARBA" id="ARBA00004673"/>
    </source>
</evidence>
<evidence type="ECO:0000256" key="11">
    <source>
        <dbReference type="ARBA" id="ARBA00022737"/>
    </source>
</evidence>
<feature type="transmembrane region" description="Helical" evidence="22">
    <location>
        <begin position="63"/>
        <end position="82"/>
    </location>
</feature>
<evidence type="ECO:0000313" key="24">
    <source>
        <dbReference type="EMBL" id="GFZ80124.1"/>
    </source>
</evidence>
<keyword evidence="13 19" id="KW-0249">Electron transport</keyword>
<feature type="binding site" description="axial binding residue" evidence="20">
    <location>
        <position position="148"/>
    </location>
    <ligand>
        <name>heme c</name>
        <dbReference type="ChEBI" id="CHEBI:61717"/>
        <label>1</label>
    </ligand>
    <ligandPart>
        <name>Fe</name>
        <dbReference type="ChEBI" id="CHEBI:18248"/>
    </ligandPart>
</feature>
<evidence type="ECO:0000256" key="16">
    <source>
        <dbReference type="ARBA" id="ARBA00023004"/>
    </source>
</evidence>
<evidence type="ECO:0000259" key="23">
    <source>
        <dbReference type="PROSITE" id="PS51007"/>
    </source>
</evidence>
<dbReference type="GO" id="GO:0005886">
    <property type="term" value="C:plasma membrane"/>
    <property type="evidence" value="ECO:0007669"/>
    <property type="project" value="UniProtKB-SubCell"/>
</dbReference>
<dbReference type="InterPro" id="IPR004678">
    <property type="entry name" value="Cyt_c_oxidase_cbb3_su3"/>
</dbReference>
<comment type="pathway">
    <text evidence="2 19">Energy metabolism; oxidative phosphorylation.</text>
</comment>
<dbReference type="PIRSF" id="PIRSF000006">
    <property type="entry name" value="Cbb3-Cox_fixP"/>
    <property type="match status" value="1"/>
</dbReference>
<keyword evidence="7 19" id="KW-0349">Heme</keyword>
<comment type="function">
    <text evidence="19">C-type cytochrome. Part of the cbb3-type cytochrome c oxidase complex.</text>
</comment>
<keyword evidence="6 19" id="KW-0997">Cell inner membrane</keyword>
<evidence type="ECO:0000256" key="3">
    <source>
        <dbReference type="ARBA" id="ARBA00006113"/>
    </source>
</evidence>
<keyword evidence="25" id="KW-1185">Reference proteome</keyword>
<dbReference type="Pfam" id="PF13442">
    <property type="entry name" value="Cytochrome_CBB3"/>
    <property type="match status" value="2"/>
</dbReference>
<reference evidence="24" key="1">
    <citation type="journal article" date="2014" name="Int. J. Syst. Evol. Microbiol.">
        <title>Complete genome sequence of Corynebacterium casei LMG S-19264T (=DSM 44701T), isolated from a smear-ripened cheese.</title>
        <authorList>
            <consortium name="US DOE Joint Genome Institute (JGI-PGF)"/>
            <person name="Walter F."/>
            <person name="Albersmeier A."/>
            <person name="Kalinowski J."/>
            <person name="Ruckert C."/>
        </authorList>
    </citation>
    <scope>NUCLEOTIDE SEQUENCE</scope>
    <source>
        <strain evidence="24">CGMCC 1.15425</strain>
    </source>
</reference>
<keyword evidence="18 19" id="KW-0472">Membrane</keyword>
<feature type="domain" description="Cytochrome c" evidence="23">
    <location>
        <begin position="131"/>
        <end position="296"/>
    </location>
</feature>
<evidence type="ECO:0000256" key="1">
    <source>
        <dbReference type="ARBA" id="ARBA00004533"/>
    </source>
</evidence>
<evidence type="ECO:0000256" key="9">
    <source>
        <dbReference type="ARBA" id="ARBA00022692"/>
    </source>
</evidence>
<feature type="transmembrane region" description="Helical" evidence="22">
    <location>
        <begin position="12"/>
        <end position="32"/>
    </location>
</feature>
<comment type="subunit">
    <text evidence="19">Component of the cbb3-type cytochrome c oxidase.</text>
</comment>
<evidence type="ECO:0000256" key="7">
    <source>
        <dbReference type="ARBA" id="ARBA00022617"/>
    </source>
</evidence>
<feature type="binding site" description="covalent" evidence="21">
    <location>
        <position position="147"/>
    </location>
    <ligand>
        <name>heme c</name>
        <dbReference type="ChEBI" id="CHEBI:61717"/>
        <label>1</label>
    </ligand>
</feature>
<keyword evidence="9 22" id="KW-0812">Transmembrane</keyword>
<feature type="binding site" description="covalent" evidence="21">
    <location>
        <position position="231"/>
    </location>
    <ligand>
        <name>heme c</name>
        <dbReference type="ChEBI" id="CHEBI:61717"/>
        <label>2</label>
    </ligand>
</feature>
<dbReference type="Gene3D" id="1.10.760.10">
    <property type="entry name" value="Cytochrome c-like domain"/>
    <property type="match status" value="2"/>
</dbReference>
<evidence type="ECO:0000256" key="5">
    <source>
        <dbReference type="ARBA" id="ARBA00022475"/>
    </source>
</evidence>
<evidence type="ECO:0000256" key="19">
    <source>
        <dbReference type="PIRNR" id="PIRNR000006"/>
    </source>
</evidence>
<feature type="binding site" description="axial binding residue" evidence="20">
    <location>
        <position position="232"/>
    </location>
    <ligand>
        <name>heme c</name>
        <dbReference type="ChEBI" id="CHEBI:61717"/>
        <label>2</label>
    </ligand>
    <ligandPart>
        <name>Fe</name>
        <dbReference type="ChEBI" id="CHEBI:18248"/>
    </ligandPart>
</feature>
<keyword evidence="4 19" id="KW-0813">Transport</keyword>
<evidence type="ECO:0000256" key="8">
    <source>
        <dbReference type="ARBA" id="ARBA00022660"/>
    </source>
</evidence>
<dbReference type="GO" id="GO:0020037">
    <property type="term" value="F:heme binding"/>
    <property type="evidence" value="ECO:0007669"/>
    <property type="project" value="InterPro"/>
</dbReference>
<evidence type="ECO:0000256" key="22">
    <source>
        <dbReference type="SAM" id="Phobius"/>
    </source>
</evidence>
<dbReference type="PROSITE" id="PS51007">
    <property type="entry name" value="CYTC"/>
    <property type="match status" value="1"/>
</dbReference>
<dbReference type="SUPFAM" id="SSF46626">
    <property type="entry name" value="Cytochrome c"/>
    <property type="match status" value="2"/>
</dbReference>
<proteinExistence type="inferred from homology"/>
<dbReference type="PANTHER" id="PTHR33751:SF1">
    <property type="entry name" value="CBB3-TYPE CYTOCHROME C OXIDASE SUBUNIT FIXP"/>
    <property type="match status" value="1"/>
</dbReference>
<keyword evidence="17 19" id="KW-0406">Ion transport</keyword>
<dbReference type="InterPro" id="IPR032858">
    <property type="entry name" value="CcoP_N"/>
</dbReference>
<dbReference type="EMBL" id="BMIY01000010">
    <property type="protein sequence ID" value="GFZ80124.1"/>
    <property type="molecule type" value="Genomic_DNA"/>
</dbReference>
<comment type="caution">
    <text evidence="24">The sequence shown here is derived from an EMBL/GenBank/DDBJ whole genome shotgun (WGS) entry which is preliminary data.</text>
</comment>
<dbReference type="InterPro" id="IPR038414">
    <property type="entry name" value="CcoP_N_sf"/>
</dbReference>